<dbReference type="AlphaFoldDB" id="A0A432VPR3"/>
<comment type="caution">
    <text evidence="2">The sequence shown here is derived from an EMBL/GenBank/DDBJ whole genome shotgun (WGS) entry which is preliminary data.</text>
</comment>
<dbReference type="EMBL" id="PIPJ01000016">
    <property type="protein sequence ID" value="RUO18107.1"/>
    <property type="molecule type" value="Genomic_DNA"/>
</dbReference>
<gene>
    <name evidence="2" type="ORF">CWE08_11960</name>
</gene>
<keyword evidence="3" id="KW-1185">Reference proteome</keyword>
<evidence type="ECO:0000259" key="1">
    <source>
        <dbReference type="Pfam" id="PF14280"/>
    </source>
</evidence>
<dbReference type="Proteomes" id="UP000288395">
    <property type="component" value="Unassembled WGS sequence"/>
</dbReference>
<feature type="domain" description="DUF4365" evidence="1">
    <location>
        <begin position="13"/>
        <end position="178"/>
    </location>
</feature>
<accession>A0A432VPR3</accession>
<dbReference type="InterPro" id="IPR025375">
    <property type="entry name" value="DUF4365"/>
</dbReference>
<reference evidence="3" key="1">
    <citation type="journal article" date="2018" name="Front. Microbiol.">
        <title>Genome-Based Analysis Reveals the Taxonomy and Diversity of the Family Idiomarinaceae.</title>
        <authorList>
            <person name="Liu Y."/>
            <person name="Lai Q."/>
            <person name="Shao Z."/>
        </authorList>
    </citation>
    <scope>NUCLEOTIDE SEQUENCE [LARGE SCALE GENOMIC DNA]</scope>
    <source>
        <strain evidence="3">GBPy7</strain>
    </source>
</reference>
<dbReference type="RefSeq" id="WP_126768494.1">
    <property type="nucleotide sequence ID" value="NZ_PIPJ01000016.1"/>
</dbReference>
<name>A0A432VPR3_9GAMM</name>
<protein>
    <recommendedName>
        <fullName evidence="1">DUF4365 domain-containing protein</fullName>
    </recommendedName>
</protein>
<evidence type="ECO:0000313" key="3">
    <source>
        <dbReference type="Proteomes" id="UP000288395"/>
    </source>
</evidence>
<sequence>MPKKQRSLNQVKEDISVRVLREKLPQEWVVHSYGADYGIDCVVELFDFIDDERKVAETLGENFFVQLKSSDCIEYSSRKAYARGNVAKGGLAENKDDYVEIEVAKFQLDMSDILTIQSMGIAIPVLLVLVDTNSERAFFICINDYIDKVLIPEDPNYASKGSKTIYIPTANEILDEEDALVALRAYGKRSKMYGAFSLFNYQLKEIWRIQGKAAAPHIVPLEQAVDMIKAFVNIALRQDVWSGHEFWKPMEWSHDELRNLREKLDRGVKPEDHHQFLTYCSDYIWHRLTNLSNMYEELVREWFMPTYLAMLASYPPRVDGDSTEQKT</sequence>
<evidence type="ECO:0000313" key="2">
    <source>
        <dbReference type="EMBL" id="RUO18107.1"/>
    </source>
</evidence>
<dbReference type="Pfam" id="PF14280">
    <property type="entry name" value="DUF4365"/>
    <property type="match status" value="1"/>
</dbReference>
<dbReference type="OrthoDB" id="5141067at2"/>
<proteinExistence type="predicted"/>
<organism evidence="2 3">
    <name type="scientific">Aliidiomarina iranensis</name>
    <dbReference type="NCBI Taxonomy" id="1434071"/>
    <lineage>
        <taxon>Bacteria</taxon>
        <taxon>Pseudomonadati</taxon>
        <taxon>Pseudomonadota</taxon>
        <taxon>Gammaproteobacteria</taxon>
        <taxon>Alteromonadales</taxon>
        <taxon>Idiomarinaceae</taxon>
        <taxon>Aliidiomarina</taxon>
    </lineage>
</organism>